<dbReference type="RefSeq" id="WP_069663798.1">
    <property type="nucleotide sequence ID" value="NZ_JBHUJJ010000001.1"/>
</dbReference>
<feature type="domain" description="OmpR/PhoB-type" evidence="5">
    <location>
        <begin position="127"/>
        <end position="229"/>
    </location>
</feature>
<reference evidence="7" key="1">
    <citation type="submission" date="2016-09" db="EMBL/GenBank/DDBJ databases">
        <authorList>
            <person name="Gulvik C.A."/>
        </authorList>
    </citation>
    <scope>NUCLEOTIDE SEQUENCE [LARGE SCALE GENOMIC DNA]</scope>
    <source>
        <strain evidence="7">LMG 8895</strain>
    </source>
</reference>
<dbReference type="Pfam" id="PF00486">
    <property type="entry name" value="Trans_reg_C"/>
    <property type="match status" value="1"/>
</dbReference>
<accession>A0A1E5GLJ7</accession>
<name>A0A1E5GLJ7_9ENTE</name>
<evidence type="ECO:0000256" key="1">
    <source>
        <dbReference type="ARBA" id="ARBA00023015"/>
    </source>
</evidence>
<evidence type="ECO:0000256" key="4">
    <source>
        <dbReference type="PROSITE-ProRule" id="PRU01091"/>
    </source>
</evidence>
<organism evidence="6 7">
    <name type="scientific">Enterococcus termitis</name>
    <dbReference type="NCBI Taxonomy" id="332950"/>
    <lineage>
        <taxon>Bacteria</taxon>
        <taxon>Bacillati</taxon>
        <taxon>Bacillota</taxon>
        <taxon>Bacilli</taxon>
        <taxon>Lactobacillales</taxon>
        <taxon>Enterococcaceae</taxon>
        <taxon>Enterococcus</taxon>
    </lineage>
</organism>
<dbReference type="GO" id="GO:0006355">
    <property type="term" value="P:regulation of DNA-templated transcription"/>
    <property type="evidence" value="ECO:0007669"/>
    <property type="project" value="InterPro"/>
</dbReference>
<dbReference type="SUPFAM" id="SSF46894">
    <property type="entry name" value="C-terminal effector domain of the bipartite response regulators"/>
    <property type="match status" value="1"/>
</dbReference>
<evidence type="ECO:0000259" key="5">
    <source>
        <dbReference type="PROSITE" id="PS51755"/>
    </source>
</evidence>
<dbReference type="SMART" id="SM00862">
    <property type="entry name" value="Trans_reg_C"/>
    <property type="match status" value="1"/>
</dbReference>
<evidence type="ECO:0000256" key="3">
    <source>
        <dbReference type="ARBA" id="ARBA00023163"/>
    </source>
</evidence>
<gene>
    <name evidence="6" type="ORF">BCR25_06310</name>
</gene>
<keyword evidence="1" id="KW-0805">Transcription regulation</keyword>
<keyword evidence="2 4" id="KW-0238">DNA-binding</keyword>
<protein>
    <submittedName>
        <fullName evidence="6">Transcriptional regulator</fullName>
    </submittedName>
</protein>
<dbReference type="AlphaFoldDB" id="A0A1E5GLJ7"/>
<dbReference type="Proteomes" id="UP000095094">
    <property type="component" value="Unassembled WGS sequence"/>
</dbReference>
<evidence type="ECO:0000313" key="7">
    <source>
        <dbReference type="Proteomes" id="UP000095094"/>
    </source>
</evidence>
<feature type="DNA-binding region" description="OmpR/PhoB-type" evidence="4">
    <location>
        <begin position="127"/>
        <end position="229"/>
    </location>
</feature>
<comment type="caution">
    <text evidence="6">The sequence shown here is derived from an EMBL/GenBank/DDBJ whole genome shotgun (WGS) entry which is preliminary data.</text>
</comment>
<evidence type="ECO:0000256" key="2">
    <source>
        <dbReference type="ARBA" id="ARBA00023125"/>
    </source>
</evidence>
<dbReference type="InterPro" id="IPR016032">
    <property type="entry name" value="Sig_transdc_resp-reg_C-effctor"/>
</dbReference>
<dbReference type="CDD" id="cd00383">
    <property type="entry name" value="trans_reg_C"/>
    <property type="match status" value="1"/>
</dbReference>
<dbReference type="GO" id="GO:0000160">
    <property type="term" value="P:phosphorelay signal transduction system"/>
    <property type="evidence" value="ECO:0007669"/>
    <property type="project" value="InterPro"/>
</dbReference>
<keyword evidence="7" id="KW-1185">Reference proteome</keyword>
<dbReference type="OrthoDB" id="9127546at2"/>
<dbReference type="GO" id="GO:0003677">
    <property type="term" value="F:DNA binding"/>
    <property type="evidence" value="ECO:0007669"/>
    <property type="project" value="UniProtKB-UniRule"/>
</dbReference>
<dbReference type="InterPro" id="IPR001867">
    <property type="entry name" value="OmpR/PhoB-type_DNA-bd"/>
</dbReference>
<dbReference type="PROSITE" id="PS51755">
    <property type="entry name" value="OMPR_PHOB"/>
    <property type="match status" value="1"/>
</dbReference>
<dbReference type="InterPro" id="IPR036388">
    <property type="entry name" value="WH-like_DNA-bd_sf"/>
</dbReference>
<sequence>MFEIGYLTMKELGKNRHLNFLSKKGWHLSIININEQVKDHKKLDAIVIFEDTMSVTCHWLLELKKNVAVPIYLLSATNDSYSNIIYLQLGVQACFPVKMESEELFYTLTNLLTHYSDKSNQLTTTISDITSSKVIELVPRNIGALIDGETEVSLTKKEYKALEILYNNAGQTITYEELKKELWNSEKNIEDKNYRIANIIFHLRNKIEISTTNPGLIKTVRSKGYMLNIKK</sequence>
<keyword evidence="3" id="KW-0804">Transcription</keyword>
<dbReference type="Gene3D" id="1.10.10.10">
    <property type="entry name" value="Winged helix-like DNA-binding domain superfamily/Winged helix DNA-binding domain"/>
    <property type="match status" value="1"/>
</dbReference>
<proteinExistence type="predicted"/>
<evidence type="ECO:0000313" key="6">
    <source>
        <dbReference type="EMBL" id="OEG13100.1"/>
    </source>
</evidence>
<dbReference type="EMBL" id="MIJY01000023">
    <property type="protein sequence ID" value="OEG13100.1"/>
    <property type="molecule type" value="Genomic_DNA"/>
</dbReference>